<dbReference type="InterPro" id="IPR002142">
    <property type="entry name" value="Peptidase_S49"/>
</dbReference>
<name>Q23RB4_TETTS</name>
<dbReference type="GO" id="GO:0004176">
    <property type="term" value="F:ATP-dependent peptidase activity"/>
    <property type="evidence" value="ECO:0007669"/>
    <property type="project" value="InterPro"/>
</dbReference>
<dbReference type="Proteomes" id="UP000009168">
    <property type="component" value="Unassembled WGS sequence"/>
</dbReference>
<dbReference type="InterPro" id="IPR001907">
    <property type="entry name" value="ClpP"/>
</dbReference>
<dbReference type="InterPro" id="IPR029045">
    <property type="entry name" value="ClpP/crotonase-like_dom_sf"/>
</dbReference>
<gene>
    <name evidence="6" type="ORF">TTHERM_00389740</name>
</gene>
<evidence type="ECO:0000313" key="6">
    <source>
        <dbReference type="EMBL" id="EAR99134.2"/>
    </source>
</evidence>
<organism evidence="6 7">
    <name type="scientific">Tetrahymena thermophila (strain SB210)</name>
    <dbReference type="NCBI Taxonomy" id="312017"/>
    <lineage>
        <taxon>Eukaryota</taxon>
        <taxon>Sar</taxon>
        <taxon>Alveolata</taxon>
        <taxon>Ciliophora</taxon>
        <taxon>Intramacronucleata</taxon>
        <taxon>Oligohymenophorea</taxon>
        <taxon>Hymenostomatida</taxon>
        <taxon>Tetrahymenina</taxon>
        <taxon>Tetrahymenidae</taxon>
        <taxon>Tetrahymena</taxon>
    </lineage>
</organism>
<dbReference type="CDD" id="cd07023">
    <property type="entry name" value="S49_Sppa_N_C"/>
    <property type="match status" value="1"/>
</dbReference>
<dbReference type="eggNOG" id="ENOG502R30U">
    <property type="taxonomic scope" value="Eukaryota"/>
</dbReference>
<dbReference type="OMA" id="NDQIHEV"/>
<accession>Q23RB4</accession>
<dbReference type="GO" id="GO:0006508">
    <property type="term" value="P:proteolysis"/>
    <property type="evidence" value="ECO:0007669"/>
    <property type="project" value="UniProtKB-KW"/>
</dbReference>
<keyword evidence="7" id="KW-1185">Reference proteome</keyword>
<evidence type="ECO:0000256" key="2">
    <source>
        <dbReference type="ARBA" id="ARBA00022670"/>
    </source>
</evidence>
<evidence type="ECO:0000256" key="4">
    <source>
        <dbReference type="ARBA" id="ARBA00022825"/>
    </source>
</evidence>
<keyword evidence="3" id="KW-0378">Hydrolase</keyword>
<comment type="similarity">
    <text evidence="1">Belongs to the peptidase S49 family.</text>
</comment>
<dbReference type="EMBL" id="GG662644">
    <property type="protein sequence ID" value="EAR99134.2"/>
    <property type="molecule type" value="Genomic_DNA"/>
</dbReference>
<evidence type="ECO:0000259" key="5">
    <source>
        <dbReference type="Pfam" id="PF01343"/>
    </source>
</evidence>
<keyword evidence="4" id="KW-0720">Serine protease</keyword>
<reference evidence="7" key="1">
    <citation type="journal article" date="2006" name="PLoS Biol.">
        <title>Macronuclear genome sequence of the ciliate Tetrahymena thermophila, a model eukaryote.</title>
        <authorList>
            <person name="Eisen J.A."/>
            <person name="Coyne R.S."/>
            <person name="Wu M."/>
            <person name="Wu D."/>
            <person name="Thiagarajan M."/>
            <person name="Wortman J.R."/>
            <person name="Badger J.H."/>
            <person name="Ren Q."/>
            <person name="Amedeo P."/>
            <person name="Jones K.M."/>
            <person name="Tallon L.J."/>
            <person name="Delcher A.L."/>
            <person name="Salzberg S.L."/>
            <person name="Silva J.C."/>
            <person name="Haas B.J."/>
            <person name="Majoros W.H."/>
            <person name="Farzad M."/>
            <person name="Carlton J.M."/>
            <person name="Smith R.K. Jr."/>
            <person name="Garg J."/>
            <person name="Pearlman R.E."/>
            <person name="Karrer K.M."/>
            <person name="Sun L."/>
            <person name="Manning G."/>
            <person name="Elde N.C."/>
            <person name="Turkewitz A.P."/>
            <person name="Asai D.J."/>
            <person name="Wilkes D.E."/>
            <person name="Wang Y."/>
            <person name="Cai H."/>
            <person name="Collins K."/>
            <person name="Stewart B.A."/>
            <person name="Lee S.R."/>
            <person name="Wilamowska K."/>
            <person name="Weinberg Z."/>
            <person name="Ruzzo W.L."/>
            <person name="Wloga D."/>
            <person name="Gaertig J."/>
            <person name="Frankel J."/>
            <person name="Tsao C.-C."/>
            <person name="Gorovsky M.A."/>
            <person name="Keeling P.J."/>
            <person name="Waller R.F."/>
            <person name="Patron N.J."/>
            <person name="Cherry J.M."/>
            <person name="Stover N.A."/>
            <person name="Krieger C.J."/>
            <person name="del Toro C."/>
            <person name="Ryder H.F."/>
            <person name="Williamson S.C."/>
            <person name="Barbeau R.A."/>
            <person name="Hamilton E.P."/>
            <person name="Orias E."/>
        </authorList>
    </citation>
    <scope>NUCLEOTIDE SEQUENCE [LARGE SCALE GENOMIC DNA]</scope>
    <source>
        <strain evidence="7">SB210</strain>
    </source>
</reference>
<dbReference type="PANTHER" id="PTHR42987:SF4">
    <property type="entry name" value="PROTEASE SOHB-RELATED"/>
    <property type="match status" value="1"/>
</dbReference>
<dbReference type="SUPFAM" id="SSF52096">
    <property type="entry name" value="ClpP/crotonase"/>
    <property type="match status" value="1"/>
</dbReference>
<dbReference type="Pfam" id="PF01343">
    <property type="entry name" value="Peptidase_S49"/>
    <property type="match status" value="1"/>
</dbReference>
<dbReference type="KEGG" id="tet:TTHERM_00389740"/>
<dbReference type="RefSeq" id="XP_001019379.2">
    <property type="nucleotide sequence ID" value="XM_001019379.3"/>
</dbReference>
<proteinExistence type="inferred from homology"/>
<evidence type="ECO:0000313" key="7">
    <source>
        <dbReference type="Proteomes" id="UP000009168"/>
    </source>
</evidence>
<dbReference type="Gene3D" id="3.90.226.10">
    <property type="entry name" value="2-enoyl-CoA Hydratase, Chain A, domain 1"/>
    <property type="match status" value="1"/>
</dbReference>
<dbReference type="AlphaFoldDB" id="Q23RB4"/>
<dbReference type="GeneID" id="7838860"/>
<evidence type="ECO:0000256" key="1">
    <source>
        <dbReference type="ARBA" id="ARBA00008683"/>
    </source>
</evidence>
<dbReference type="PANTHER" id="PTHR42987">
    <property type="entry name" value="PEPTIDASE S49"/>
    <property type="match status" value="1"/>
</dbReference>
<dbReference type="HOGENOM" id="CLU_046540_1_0_1"/>
<dbReference type="InParanoid" id="Q23RB4"/>
<sequence length="255" mass="28531">MKKIAQFFLKPTVPVVTINGQITEKSVIELEKNLKDIRVSTAKALAVVVNSPGGSPTQSKKMVDLIHNFAHDNHLTVYTFAEDLAASAGFQVLISGDKVFADQQSTLGSIGSITNFMNVKELILNQGIEIRSVTTNPASVTNQSMFKDVPEELRHVYENMLQSQHKKFIDLVEEQRGSKIKVPKEKRGSLLYNGDVFNGKQALEYGLIDSIGRVQDVMKEEFPKADVVFPQKPSISGKFMEYAKLYNLFQTIYQK</sequence>
<dbReference type="InterPro" id="IPR047272">
    <property type="entry name" value="S49_SppA_C"/>
</dbReference>
<feature type="domain" description="Peptidase S49" evidence="5">
    <location>
        <begin position="75"/>
        <end position="220"/>
    </location>
</feature>
<dbReference type="GO" id="GO:0004252">
    <property type="term" value="F:serine-type endopeptidase activity"/>
    <property type="evidence" value="ECO:0007669"/>
    <property type="project" value="InterPro"/>
</dbReference>
<protein>
    <submittedName>
        <fullName evidence="6">S49 family peptidase</fullName>
    </submittedName>
</protein>
<dbReference type="PRINTS" id="PR00127">
    <property type="entry name" value="CLPPROTEASEP"/>
</dbReference>
<dbReference type="OrthoDB" id="284461at2759"/>
<evidence type="ECO:0000256" key="3">
    <source>
        <dbReference type="ARBA" id="ARBA00022801"/>
    </source>
</evidence>
<keyword evidence="2" id="KW-0645">Protease</keyword>